<protein>
    <recommendedName>
        <fullName evidence="4">Magnesium chelatase</fullName>
    </recommendedName>
</protein>
<organism evidence="2 3">
    <name type="scientific">Endocarpon pusillum (strain Z07020 / HMAS-L-300199)</name>
    <name type="common">Lichen-forming fungus</name>
    <dbReference type="NCBI Taxonomy" id="1263415"/>
    <lineage>
        <taxon>Eukaryota</taxon>
        <taxon>Fungi</taxon>
        <taxon>Dikarya</taxon>
        <taxon>Ascomycota</taxon>
        <taxon>Pezizomycotina</taxon>
        <taxon>Eurotiomycetes</taxon>
        <taxon>Chaetothyriomycetidae</taxon>
        <taxon>Verrucariales</taxon>
        <taxon>Verrucariaceae</taxon>
        <taxon>Endocarpon</taxon>
    </lineage>
</organism>
<name>U1HML2_ENDPU</name>
<dbReference type="RefSeq" id="XP_007802764.1">
    <property type="nucleotide sequence ID" value="XM_007804573.1"/>
</dbReference>
<dbReference type="Gene3D" id="1.10.8.80">
    <property type="entry name" value="Magnesium chelatase subunit I, C-Terminal domain"/>
    <property type="match status" value="1"/>
</dbReference>
<evidence type="ECO:0000313" key="2">
    <source>
        <dbReference type="EMBL" id="ERF71555.1"/>
    </source>
</evidence>
<dbReference type="GeneID" id="19235605"/>
<keyword evidence="3" id="KW-1185">Reference proteome</keyword>
<evidence type="ECO:0000313" key="3">
    <source>
        <dbReference type="Proteomes" id="UP000019373"/>
    </source>
</evidence>
<dbReference type="eggNOG" id="ENOG502QQMN">
    <property type="taxonomic scope" value="Eukaryota"/>
</dbReference>
<reference evidence="3" key="1">
    <citation type="journal article" date="2014" name="BMC Genomics">
        <title>Genome characteristics reveal the impact of lichenization on lichen-forming fungus Endocarpon pusillum Hedwig (Verrucariales, Ascomycota).</title>
        <authorList>
            <person name="Wang Y.-Y."/>
            <person name="Liu B."/>
            <person name="Zhang X.-Y."/>
            <person name="Zhou Q.-M."/>
            <person name="Zhang T."/>
            <person name="Li H."/>
            <person name="Yu Y.-F."/>
            <person name="Zhang X.-L."/>
            <person name="Hao X.-Y."/>
            <person name="Wang M."/>
            <person name="Wang L."/>
            <person name="Wei J.-C."/>
        </authorList>
    </citation>
    <scope>NUCLEOTIDE SEQUENCE [LARGE SCALE GENOMIC DNA]</scope>
    <source>
        <strain evidence="3">Z07020 / HMAS-L-300199</strain>
    </source>
</reference>
<dbReference type="OrthoDB" id="5582146at2759"/>
<dbReference type="PANTHER" id="PTHR11603:SF132">
    <property type="entry name" value="C2H2-TYPE DOMAIN-CONTAINING PROTEIN"/>
    <property type="match status" value="1"/>
</dbReference>
<dbReference type="HOGENOM" id="CLU_034390_0_0_1"/>
<dbReference type="PANTHER" id="PTHR11603">
    <property type="entry name" value="AAA FAMILY ATPASE"/>
    <property type="match status" value="1"/>
</dbReference>
<dbReference type="InterPro" id="IPR052041">
    <property type="entry name" value="Nucleic_acid_metab_PIN/TRAM"/>
</dbReference>
<dbReference type="Proteomes" id="UP000019373">
    <property type="component" value="Unassembled WGS sequence"/>
</dbReference>
<sequence>MDLEAIVGKVQNLSDLELATLLCLIAKQHCLIEAEEDLVDDVAQELALIAVDVFNLSYTVLSLDDYESNEAFGNAILDQRSSRLGSLDESAKIAGNVRSYPQHRFDNVATQAESLANSSDANLDTRHLVNVVIAKDFNFASEAIQIQALELIRQKHSFSRTTTNTAPEDFLFLPLVSRSSEGMRLNKHLVRFGNIAPVSGLPLQIDRIFISHYHHPEDGFPNLEDIDAEALSDDHSSSSSVLRKTLPRQGAGQGGIRRFEGAEIEKMRQLSQSTMVSAEVRRYLQDVVVFLRLERGVAGGVSPSATSQFELLTKCLGTLHGLEYATPSLVALAARKIYPHRLLLCAPEKERSMQYGSDLEAVREAMEGLTADDIIEAVLNSVEVPL</sequence>
<dbReference type="OMA" id="HWHDPED"/>
<dbReference type="EMBL" id="KE721204">
    <property type="protein sequence ID" value="ERF71555.1"/>
    <property type="molecule type" value="Genomic_DNA"/>
</dbReference>
<gene>
    <name evidence="2" type="ORF">EPUS_00544</name>
</gene>
<feature type="region of interest" description="Disordered" evidence="1">
    <location>
        <begin position="235"/>
        <end position="254"/>
    </location>
</feature>
<dbReference type="AlphaFoldDB" id="U1HML2"/>
<accession>U1HML2</accession>
<evidence type="ECO:0000256" key="1">
    <source>
        <dbReference type="SAM" id="MobiDB-lite"/>
    </source>
</evidence>
<proteinExistence type="predicted"/>
<evidence type="ECO:0008006" key="4">
    <source>
        <dbReference type="Google" id="ProtNLM"/>
    </source>
</evidence>